<organism evidence="3 4">
    <name type="scientific">Candidatus Eubacterium faecale</name>
    <dbReference type="NCBI Taxonomy" id="2838568"/>
    <lineage>
        <taxon>Bacteria</taxon>
        <taxon>Bacillati</taxon>
        <taxon>Bacillota</taxon>
        <taxon>Clostridia</taxon>
        <taxon>Eubacteriales</taxon>
        <taxon>Eubacteriaceae</taxon>
        <taxon>Eubacterium</taxon>
    </lineage>
</organism>
<dbReference type="AlphaFoldDB" id="A0A9D2MGH7"/>
<dbReference type="EMBL" id="DWXN01000002">
    <property type="protein sequence ID" value="HJB74350.1"/>
    <property type="molecule type" value="Genomic_DNA"/>
</dbReference>
<proteinExistence type="predicted"/>
<evidence type="ECO:0000313" key="4">
    <source>
        <dbReference type="Proteomes" id="UP000823877"/>
    </source>
</evidence>
<dbReference type="Pfam" id="PF14285">
    <property type="entry name" value="DUF4367"/>
    <property type="match status" value="1"/>
</dbReference>
<feature type="domain" description="DUF4367" evidence="2">
    <location>
        <begin position="107"/>
        <end position="211"/>
    </location>
</feature>
<accession>A0A9D2MGH7</accession>
<sequence>MSKFEDAVRRSCLEWACALPDGTEYTLSENSESYFKKLIKRMEHGSYYRISKKTLRFILIAALIAALCTAVTIGANIGEQDFEIIPNGDMAQYKVIEPNSPIFKSDLEVRYIIPGFEVSEKMYDMDNNLVGYEYSMQDDSIFYTVDRSDAYSSVYIDSEHGLETVERDNITYVCYGMVDGFSALIWNYGGYIYTVSGNLSLSDAFAVADSINH</sequence>
<gene>
    <name evidence="3" type="ORF">IAA37_01590</name>
</gene>
<evidence type="ECO:0000259" key="2">
    <source>
        <dbReference type="Pfam" id="PF14285"/>
    </source>
</evidence>
<evidence type="ECO:0000313" key="3">
    <source>
        <dbReference type="EMBL" id="HJB74350.1"/>
    </source>
</evidence>
<protein>
    <submittedName>
        <fullName evidence="3">DUF4367 domain-containing protein</fullName>
    </submittedName>
</protein>
<name>A0A9D2MGH7_9FIRM</name>
<evidence type="ECO:0000256" key="1">
    <source>
        <dbReference type="SAM" id="Phobius"/>
    </source>
</evidence>
<keyword evidence="1" id="KW-0472">Membrane</keyword>
<dbReference type="InterPro" id="IPR025377">
    <property type="entry name" value="DUF4367"/>
</dbReference>
<reference evidence="3" key="2">
    <citation type="submission" date="2021-04" db="EMBL/GenBank/DDBJ databases">
        <authorList>
            <person name="Gilroy R."/>
        </authorList>
    </citation>
    <scope>NUCLEOTIDE SEQUENCE</scope>
    <source>
        <strain evidence="3">CHK188-16595</strain>
    </source>
</reference>
<feature type="transmembrane region" description="Helical" evidence="1">
    <location>
        <begin position="57"/>
        <end position="77"/>
    </location>
</feature>
<dbReference type="Proteomes" id="UP000823877">
    <property type="component" value="Unassembled WGS sequence"/>
</dbReference>
<reference evidence="3" key="1">
    <citation type="journal article" date="2021" name="PeerJ">
        <title>Extensive microbial diversity within the chicken gut microbiome revealed by metagenomics and culture.</title>
        <authorList>
            <person name="Gilroy R."/>
            <person name="Ravi A."/>
            <person name="Getino M."/>
            <person name="Pursley I."/>
            <person name="Horton D.L."/>
            <person name="Alikhan N.F."/>
            <person name="Baker D."/>
            <person name="Gharbi K."/>
            <person name="Hall N."/>
            <person name="Watson M."/>
            <person name="Adriaenssens E.M."/>
            <person name="Foster-Nyarko E."/>
            <person name="Jarju S."/>
            <person name="Secka A."/>
            <person name="Antonio M."/>
            <person name="Oren A."/>
            <person name="Chaudhuri R.R."/>
            <person name="La Ragione R."/>
            <person name="Hildebrand F."/>
            <person name="Pallen M.J."/>
        </authorList>
    </citation>
    <scope>NUCLEOTIDE SEQUENCE</scope>
    <source>
        <strain evidence="3">CHK188-16595</strain>
    </source>
</reference>
<keyword evidence="1" id="KW-0812">Transmembrane</keyword>
<keyword evidence="1" id="KW-1133">Transmembrane helix</keyword>
<comment type="caution">
    <text evidence="3">The sequence shown here is derived from an EMBL/GenBank/DDBJ whole genome shotgun (WGS) entry which is preliminary data.</text>
</comment>